<gene>
    <name evidence="1" type="ORF">XDN619_LOCUS33610</name>
</gene>
<name>A0A816ZNT7_9BILA</name>
<evidence type="ECO:0000313" key="2">
    <source>
        <dbReference type="Proteomes" id="UP000663887"/>
    </source>
</evidence>
<reference evidence="1" key="1">
    <citation type="submission" date="2021-02" db="EMBL/GenBank/DDBJ databases">
        <authorList>
            <person name="Nowell W R."/>
        </authorList>
    </citation>
    <scope>NUCLEOTIDE SEQUENCE</scope>
</reference>
<accession>A0A816ZNT7</accession>
<proteinExistence type="predicted"/>
<evidence type="ECO:0000313" key="1">
    <source>
        <dbReference type="EMBL" id="CAF2217318.1"/>
    </source>
</evidence>
<dbReference type="Proteomes" id="UP000663887">
    <property type="component" value="Unassembled WGS sequence"/>
</dbReference>
<organism evidence="1 2">
    <name type="scientific">Rotaria magnacalcarata</name>
    <dbReference type="NCBI Taxonomy" id="392030"/>
    <lineage>
        <taxon>Eukaryota</taxon>
        <taxon>Metazoa</taxon>
        <taxon>Spiralia</taxon>
        <taxon>Gnathifera</taxon>
        <taxon>Rotifera</taxon>
        <taxon>Eurotatoria</taxon>
        <taxon>Bdelloidea</taxon>
        <taxon>Philodinida</taxon>
        <taxon>Philodinidae</taxon>
        <taxon>Rotaria</taxon>
    </lineage>
</organism>
<dbReference type="EMBL" id="CAJNRG010017140">
    <property type="protein sequence ID" value="CAF2217318.1"/>
    <property type="molecule type" value="Genomic_DNA"/>
</dbReference>
<comment type="caution">
    <text evidence="1">The sequence shown here is derived from an EMBL/GenBank/DDBJ whole genome shotgun (WGS) entry which is preliminary data.</text>
</comment>
<sequence>MMFPIISSQGQHRTNAESQAVCYEVINSPNNDTIWSEAGLDMNIDWVTKCGNIVAYKLRWPTTGEWSDWFVVGVNDLSPVRTGKLTRMWSLFSDHYHLFIICKSNRNKLSGNKC</sequence>
<dbReference type="AlphaFoldDB" id="A0A816ZNT7"/>
<protein>
    <submittedName>
        <fullName evidence="1">Uncharacterized protein</fullName>
    </submittedName>
</protein>